<gene>
    <name evidence="3" type="ORF">DL762_007404</name>
</gene>
<evidence type="ECO:0000313" key="4">
    <source>
        <dbReference type="Proteomes" id="UP000294003"/>
    </source>
</evidence>
<comment type="caution">
    <text evidence="3">The sequence shown here is derived from an EMBL/GenBank/DDBJ whole genome shotgun (WGS) entry which is preliminary data.</text>
</comment>
<accession>A0ABY0GZ88</accession>
<reference evidence="3 4" key="1">
    <citation type="submission" date="2018-06" db="EMBL/GenBank/DDBJ databases">
        <title>Complete Genomes of Monosporascus.</title>
        <authorList>
            <person name="Robinson A.J."/>
            <person name="Natvig D.O."/>
        </authorList>
    </citation>
    <scope>NUCLEOTIDE SEQUENCE [LARGE SCALE GENOMIC DNA]</scope>
    <source>
        <strain evidence="3 4">CBS 609.92</strain>
    </source>
</reference>
<keyword evidence="1" id="KW-0175">Coiled coil</keyword>
<name>A0ABY0GZ88_9PEZI</name>
<evidence type="ECO:0000313" key="3">
    <source>
        <dbReference type="EMBL" id="RYO80915.1"/>
    </source>
</evidence>
<sequence>MDYATEEGPGASSYDQTGAQKLSQKRGNDETVSQPSPGSSESSRKRIKVEPKYDDQGVVVSEEGNHESQAQRPAANDDISTSNKTAMVITRDASDARSAENEPGQQDPSVMPLQDYLPQPRVETTTDVLGYPIVQEALDVAGSVCKKQLRSMQEQMETLKERINALEKENSNLRSKTFQEHTPDSIQRDIECDNCPKLRAQLEDAMKNLAIPRHIVPQSPIDEGSITNEWKTLMYAIRNLAKHQFDGHPFAKPSTTKDRELFARVTPNYPLHVASEMHKDRFFEAAIWRTMLDEFLGCPVLVYDTAVGRAVHRIQNLVFGSDEMYNRAREGYFLWRAQAGQILDRIHDNRSIYESQDGKMKNELRDKMIQRFSRYATSQKQESLQLSFESIIEKAIALAKSMTRSGPHYMFHSKVNLADNRLSGFPVDERVMDVVLELSPGANAENTVDFVIFPALQKFFTSPGDGRQRRKVITKARVCIFGEK</sequence>
<dbReference type="Proteomes" id="UP000294003">
    <property type="component" value="Unassembled WGS sequence"/>
</dbReference>
<feature type="region of interest" description="Disordered" evidence="2">
    <location>
        <begin position="1"/>
        <end position="113"/>
    </location>
</feature>
<feature type="compositionally biased region" description="Basic and acidic residues" evidence="2">
    <location>
        <begin position="42"/>
        <end position="55"/>
    </location>
</feature>
<feature type="coiled-coil region" evidence="1">
    <location>
        <begin position="149"/>
        <end position="176"/>
    </location>
</feature>
<proteinExistence type="predicted"/>
<keyword evidence="4" id="KW-1185">Reference proteome</keyword>
<evidence type="ECO:0000256" key="2">
    <source>
        <dbReference type="SAM" id="MobiDB-lite"/>
    </source>
</evidence>
<dbReference type="EMBL" id="QJNS01000272">
    <property type="protein sequence ID" value="RYO80915.1"/>
    <property type="molecule type" value="Genomic_DNA"/>
</dbReference>
<feature type="compositionally biased region" description="Polar residues" evidence="2">
    <location>
        <begin position="13"/>
        <end position="22"/>
    </location>
</feature>
<protein>
    <submittedName>
        <fullName evidence="3">Uncharacterized protein</fullName>
    </submittedName>
</protein>
<evidence type="ECO:0000256" key="1">
    <source>
        <dbReference type="SAM" id="Coils"/>
    </source>
</evidence>
<organism evidence="3 4">
    <name type="scientific">Monosporascus cannonballus</name>
    <dbReference type="NCBI Taxonomy" id="155416"/>
    <lineage>
        <taxon>Eukaryota</taxon>
        <taxon>Fungi</taxon>
        <taxon>Dikarya</taxon>
        <taxon>Ascomycota</taxon>
        <taxon>Pezizomycotina</taxon>
        <taxon>Sordariomycetes</taxon>
        <taxon>Xylariomycetidae</taxon>
        <taxon>Xylariales</taxon>
        <taxon>Xylariales incertae sedis</taxon>
        <taxon>Monosporascus</taxon>
    </lineage>
</organism>